<dbReference type="PROSITE" id="PS00211">
    <property type="entry name" value="ABC_TRANSPORTER_1"/>
    <property type="match status" value="1"/>
</dbReference>
<evidence type="ECO:0000256" key="1">
    <source>
        <dbReference type="ARBA" id="ARBA00004202"/>
    </source>
</evidence>
<evidence type="ECO:0000256" key="5">
    <source>
        <dbReference type="ARBA" id="ARBA00022741"/>
    </source>
</evidence>
<reference evidence="9 10" key="1">
    <citation type="submission" date="2020-05" db="EMBL/GenBank/DDBJ databases">
        <title>Streptobacillus felis strain LHL191014123.</title>
        <authorList>
            <person name="Fawzy A."/>
            <person name="Rau J."/>
            <person name="Risse K."/>
            <person name="Schauerte N."/>
            <person name="Geiger C."/>
            <person name="Blom J."/>
            <person name="Imirzalioglu C."/>
            <person name="Falgenhauer J."/>
            <person name="Bach A."/>
            <person name="Herden C."/>
            <person name="Eisenberg T."/>
        </authorList>
    </citation>
    <scope>NUCLEOTIDE SEQUENCE [LARGE SCALE GENOMIC DNA]</scope>
    <source>
        <strain evidence="9 10">LHL191014123</strain>
    </source>
</reference>
<keyword evidence="7" id="KW-0472">Membrane</keyword>
<keyword evidence="5" id="KW-0547">Nucleotide-binding</keyword>
<dbReference type="Pfam" id="PF00005">
    <property type="entry name" value="ABC_tran"/>
    <property type="match status" value="1"/>
</dbReference>
<dbReference type="PROSITE" id="PS50893">
    <property type="entry name" value="ABC_TRANSPORTER_2"/>
    <property type="match status" value="1"/>
</dbReference>
<comment type="caution">
    <text evidence="9">The sequence shown here is derived from an EMBL/GenBank/DDBJ whole genome shotgun (WGS) entry which is preliminary data.</text>
</comment>
<comment type="subcellular location">
    <subcellularLocation>
        <location evidence="1">Cell membrane</location>
        <topology evidence="1">Peripheral membrane protein</topology>
    </subcellularLocation>
</comment>
<evidence type="ECO:0000256" key="6">
    <source>
        <dbReference type="ARBA" id="ARBA00022840"/>
    </source>
</evidence>
<evidence type="ECO:0000259" key="8">
    <source>
        <dbReference type="PROSITE" id="PS50893"/>
    </source>
</evidence>
<evidence type="ECO:0000256" key="4">
    <source>
        <dbReference type="ARBA" id="ARBA00022475"/>
    </source>
</evidence>
<dbReference type="InterPro" id="IPR050388">
    <property type="entry name" value="ABC_Ni/Peptide_Import"/>
</dbReference>
<dbReference type="SUPFAM" id="SSF52540">
    <property type="entry name" value="P-loop containing nucleoside triphosphate hydrolases"/>
    <property type="match status" value="1"/>
</dbReference>
<dbReference type="Pfam" id="PF08352">
    <property type="entry name" value="oligo_HPY"/>
    <property type="match status" value="1"/>
</dbReference>
<dbReference type="InterPro" id="IPR003439">
    <property type="entry name" value="ABC_transporter-like_ATP-bd"/>
</dbReference>
<dbReference type="RefSeq" id="WP_180135183.1">
    <property type="nucleotide sequence ID" value="NZ_JABMKT010000001.1"/>
</dbReference>
<dbReference type="InterPro" id="IPR017871">
    <property type="entry name" value="ABC_transporter-like_CS"/>
</dbReference>
<dbReference type="GO" id="GO:0016887">
    <property type="term" value="F:ATP hydrolysis activity"/>
    <property type="evidence" value="ECO:0007669"/>
    <property type="project" value="InterPro"/>
</dbReference>
<keyword evidence="6 9" id="KW-0067">ATP-binding</keyword>
<evidence type="ECO:0000313" key="10">
    <source>
        <dbReference type="Proteomes" id="UP000526184"/>
    </source>
</evidence>
<name>A0A7Z0PDL8_9FUSO</name>
<dbReference type="Gene3D" id="3.40.50.300">
    <property type="entry name" value="P-loop containing nucleotide triphosphate hydrolases"/>
    <property type="match status" value="1"/>
</dbReference>
<dbReference type="InterPro" id="IPR027417">
    <property type="entry name" value="P-loop_NTPase"/>
</dbReference>
<dbReference type="GO" id="GO:0015833">
    <property type="term" value="P:peptide transport"/>
    <property type="evidence" value="ECO:0007669"/>
    <property type="project" value="InterPro"/>
</dbReference>
<sequence length="338" mass="38082">MEDKKQNDLLLEVRNLITSFRIKDTYYNAVDGVSFDLRKNEVLAIVGESGCGKSTLATSIMGLHNPIYTKVSGEINFEGNNLVDFTEKEFNDIRGAKIGMIFQDPLSALNPLMRIGDQIEEGLKYHTNLTPEERVNRVKELITKVGINNPERVMRQFPHELSGGMRQRIIIAIALSCRPDILIADEPTTALDVTIQAQILDLIRELQSDIGAGIILITHDLGVVAEIADRVAVMYAGEIVELASVYDLFRNPQHPYTKSLLSSIPQMDSNSDDDLHVIHGTVPSLKNLPRKGCRFRHRIPWIAEGEHEEVPTLHEVEEGHFVRCTCYKNFYFAKEGEE</sequence>
<dbReference type="FunFam" id="3.40.50.300:FF:000016">
    <property type="entry name" value="Oligopeptide ABC transporter ATP-binding component"/>
    <property type="match status" value="1"/>
</dbReference>
<dbReference type="InterPro" id="IPR013563">
    <property type="entry name" value="Oligopep_ABC_C"/>
</dbReference>
<dbReference type="CDD" id="cd03257">
    <property type="entry name" value="ABC_NikE_OppD_transporters"/>
    <property type="match status" value="1"/>
</dbReference>
<gene>
    <name evidence="9" type="ORF">HP397_00295</name>
</gene>
<comment type="similarity">
    <text evidence="2">Belongs to the ABC transporter superfamily.</text>
</comment>
<keyword evidence="4" id="KW-1003">Cell membrane</keyword>
<dbReference type="EMBL" id="JABMKT010000001">
    <property type="protein sequence ID" value="NYV27266.1"/>
    <property type="molecule type" value="Genomic_DNA"/>
</dbReference>
<proteinExistence type="inferred from homology"/>
<dbReference type="PANTHER" id="PTHR43297:SF2">
    <property type="entry name" value="DIPEPTIDE TRANSPORT ATP-BINDING PROTEIN DPPD"/>
    <property type="match status" value="1"/>
</dbReference>
<evidence type="ECO:0000256" key="2">
    <source>
        <dbReference type="ARBA" id="ARBA00005417"/>
    </source>
</evidence>
<feature type="domain" description="ABC transporter" evidence="8">
    <location>
        <begin position="11"/>
        <end position="261"/>
    </location>
</feature>
<dbReference type="SMART" id="SM00382">
    <property type="entry name" value="AAA"/>
    <property type="match status" value="1"/>
</dbReference>
<evidence type="ECO:0000256" key="7">
    <source>
        <dbReference type="ARBA" id="ARBA00023136"/>
    </source>
</evidence>
<dbReference type="GO" id="GO:0005886">
    <property type="term" value="C:plasma membrane"/>
    <property type="evidence" value="ECO:0007669"/>
    <property type="project" value="UniProtKB-SubCell"/>
</dbReference>
<dbReference type="GO" id="GO:0005524">
    <property type="term" value="F:ATP binding"/>
    <property type="evidence" value="ECO:0007669"/>
    <property type="project" value="UniProtKB-KW"/>
</dbReference>
<evidence type="ECO:0000256" key="3">
    <source>
        <dbReference type="ARBA" id="ARBA00022448"/>
    </source>
</evidence>
<evidence type="ECO:0000313" key="9">
    <source>
        <dbReference type="EMBL" id="NYV27266.1"/>
    </source>
</evidence>
<dbReference type="Proteomes" id="UP000526184">
    <property type="component" value="Unassembled WGS sequence"/>
</dbReference>
<keyword evidence="3" id="KW-0813">Transport</keyword>
<keyword evidence="10" id="KW-1185">Reference proteome</keyword>
<protein>
    <submittedName>
        <fullName evidence="9">ABC transporter ATP-binding protein</fullName>
    </submittedName>
</protein>
<dbReference type="AlphaFoldDB" id="A0A7Z0PDL8"/>
<dbReference type="InterPro" id="IPR003593">
    <property type="entry name" value="AAA+_ATPase"/>
</dbReference>
<dbReference type="PANTHER" id="PTHR43297">
    <property type="entry name" value="OLIGOPEPTIDE TRANSPORT ATP-BINDING PROTEIN APPD"/>
    <property type="match status" value="1"/>
</dbReference>
<accession>A0A7Z0PDL8</accession>
<organism evidence="9 10">
    <name type="scientific">Streptobacillus felis</name>
    <dbReference type="NCBI Taxonomy" id="1384509"/>
    <lineage>
        <taxon>Bacteria</taxon>
        <taxon>Fusobacteriati</taxon>
        <taxon>Fusobacteriota</taxon>
        <taxon>Fusobacteriia</taxon>
        <taxon>Fusobacteriales</taxon>
        <taxon>Leptotrichiaceae</taxon>
        <taxon>Streptobacillus</taxon>
    </lineage>
</organism>
<dbReference type="NCBIfam" id="TIGR01727">
    <property type="entry name" value="oligo_HPY"/>
    <property type="match status" value="1"/>
</dbReference>